<dbReference type="PANTHER" id="PTHR48081:SF8">
    <property type="entry name" value="ALPHA_BETA HYDROLASE FOLD-3 DOMAIN-CONTAINING PROTEIN-RELATED"/>
    <property type="match status" value="1"/>
</dbReference>
<sequence length="360" mass="40401">MSTIFDTKLNDDFSWPEPFSQLPLQLDPSMISKLDPEYIEFFNEILCKRPDILETHKFPVAKTKAGGNVIPGQAPPMEMSKIYDIEIPRKYTSLDDDKIPARVFVPKGEKPKNGWPCTIWYHGGGWVLGSIDTENSYCTHLSELAKCITITVDYRLAPEFPFPACVHDSFESLLYIMENANKFEIDNTKICVAGSSAGGNLTAIMCHKYASSPLSKELPPIKFQMMVVPVTDNTATGETQISWSENQNTPQLPASKMLWYRKIYLPEEGETLSDPESSPLFYSDESFKNVPPAFIAAAECDVLRSEAEAYDAKLRKNGVQSTIHIYKGVPHTAMVMNERLTQGANLVRDTTNAIKEAFYN</sequence>
<dbReference type="InterPro" id="IPR050300">
    <property type="entry name" value="GDXG_lipolytic_enzyme"/>
</dbReference>
<proteinExistence type="predicted"/>
<evidence type="ECO:0000313" key="4">
    <source>
        <dbReference type="Proteomes" id="UP000697127"/>
    </source>
</evidence>
<evidence type="ECO:0000259" key="2">
    <source>
        <dbReference type="Pfam" id="PF07859"/>
    </source>
</evidence>
<dbReference type="InterPro" id="IPR029058">
    <property type="entry name" value="AB_hydrolase_fold"/>
</dbReference>
<dbReference type="AlphaFoldDB" id="A0A9P7BE35"/>
<dbReference type="Pfam" id="PF07859">
    <property type="entry name" value="Abhydrolase_3"/>
    <property type="match status" value="1"/>
</dbReference>
<dbReference type="SUPFAM" id="SSF53474">
    <property type="entry name" value="alpha/beta-Hydrolases"/>
    <property type="match status" value="1"/>
</dbReference>
<reference evidence="3" key="1">
    <citation type="submission" date="2020-11" db="EMBL/GenBank/DDBJ databases">
        <title>Kefir isolates.</title>
        <authorList>
            <person name="Marcisauskas S."/>
            <person name="Kim Y."/>
            <person name="Blasche S."/>
        </authorList>
    </citation>
    <scope>NUCLEOTIDE SEQUENCE</scope>
    <source>
        <strain evidence="3">Olga-1</strain>
    </source>
</reference>
<accession>A0A9P7BE35</accession>
<dbReference type="InterPro" id="IPR013094">
    <property type="entry name" value="AB_hydrolase_3"/>
</dbReference>
<dbReference type="PANTHER" id="PTHR48081">
    <property type="entry name" value="AB HYDROLASE SUPERFAMILY PROTEIN C4A8.06C"/>
    <property type="match status" value="1"/>
</dbReference>
<gene>
    <name evidence="3" type="ORF">C6P40_002295</name>
</gene>
<dbReference type="Proteomes" id="UP000697127">
    <property type="component" value="Unassembled WGS sequence"/>
</dbReference>
<organism evidence="3 4">
    <name type="scientific">Pichia californica</name>
    <dbReference type="NCBI Taxonomy" id="460514"/>
    <lineage>
        <taxon>Eukaryota</taxon>
        <taxon>Fungi</taxon>
        <taxon>Dikarya</taxon>
        <taxon>Ascomycota</taxon>
        <taxon>Saccharomycotina</taxon>
        <taxon>Pichiomycetes</taxon>
        <taxon>Pichiales</taxon>
        <taxon>Pichiaceae</taxon>
        <taxon>Pichia</taxon>
    </lineage>
</organism>
<comment type="caution">
    <text evidence="3">The sequence shown here is derived from an EMBL/GenBank/DDBJ whole genome shotgun (WGS) entry which is preliminary data.</text>
</comment>
<dbReference type="Gene3D" id="3.40.50.1820">
    <property type="entry name" value="alpha/beta hydrolase"/>
    <property type="match status" value="1"/>
</dbReference>
<dbReference type="OrthoDB" id="408631at2759"/>
<dbReference type="EMBL" id="PUHW01000255">
    <property type="protein sequence ID" value="KAG0687481.1"/>
    <property type="molecule type" value="Genomic_DNA"/>
</dbReference>
<protein>
    <recommendedName>
        <fullName evidence="2">Alpha/beta hydrolase fold-3 domain-containing protein</fullName>
    </recommendedName>
</protein>
<evidence type="ECO:0000256" key="1">
    <source>
        <dbReference type="ARBA" id="ARBA00022801"/>
    </source>
</evidence>
<name>A0A9P7BE35_9ASCO</name>
<keyword evidence="4" id="KW-1185">Reference proteome</keyword>
<dbReference type="GO" id="GO:0016787">
    <property type="term" value="F:hydrolase activity"/>
    <property type="evidence" value="ECO:0007669"/>
    <property type="project" value="UniProtKB-KW"/>
</dbReference>
<feature type="domain" description="Alpha/beta hydrolase fold-3" evidence="2">
    <location>
        <begin position="119"/>
        <end position="333"/>
    </location>
</feature>
<evidence type="ECO:0000313" key="3">
    <source>
        <dbReference type="EMBL" id="KAG0687481.1"/>
    </source>
</evidence>
<keyword evidence="1" id="KW-0378">Hydrolase</keyword>